<dbReference type="EMBL" id="WJBH02000005">
    <property type="protein sequence ID" value="KAI9558380.1"/>
    <property type="molecule type" value="Genomic_DNA"/>
</dbReference>
<proteinExistence type="predicted"/>
<protein>
    <recommendedName>
        <fullName evidence="3">CCHC-type domain-containing protein</fullName>
    </recommendedName>
</protein>
<evidence type="ECO:0000313" key="1">
    <source>
        <dbReference type="EMBL" id="KAI9558380.1"/>
    </source>
</evidence>
<comment type="caution">
    <text evidence="1">The sequence shown here is derived from an EMBL/GenBank/DDBJ whole genome shotgun (WGS) entry which is preliminary data.</text>
</comment>
<name>A0AAD5LAJ6_9CRUS</name>
<accession>A0AAD5LAJ6</accession>
<sequence>MSDSEHDESSLSPELAKSLRKLCRSKFTKLCTAIEAGIAASKNIAVLEEQKETLTELYEECMLDQRAQMVWDLENCFRCLGRNHLSRDCKKENLRCTVPNCNSSAHHTMIHDAARISTQSNRATVWVKTATGEYRRPVVKLCLLRHAEDSSLNINRNEQKQVAYAVLGRTTLLS</sequence>
<organism evidence="1 2">
    <name type="scientific">Daphnia sinensis</name>
    <dbReference type="NCBI Taxonomy" id="1820382"/>
    <lineage>
        <taxon>Eukaryota</taxon>
        <taxon>Metazoa</taxon>
        <taxon>Ecdysozoa</taxon>
        <taxon>Arthropoda</taxon>
        <taxon>Crustacea</taxon>
        <taxon>Branchiopoda</taxon>
        <taxon>Diplostraca</taxon>
        <taxon>Cladocera</taxon>
        <taxon>Anomopoda</taxon>
        <taxon>Daphniidae</taxon>
        <taxon>Daphnia</taxon>
        <taxon>Daphnia similis group</taxon>
    </lineage>
</organism>
<dbReference type="AlphaFoldDB" id="A0AAD5LAJ6"/>
<reference evidence="1 2" key="1">
    <citation type="submission" date="2022-05" db="EMBL/GenBank/DDBJ databases">
        <title>A multi-omics perspective on studying reproductive biology in Daphnia sinensis.</title>
        <authorList>
            <person name="Jia J."/>
        </authorList>
    </citation>
    <scope>NUCLEOTIDE SEQUENCE [LARGE SCALE GENOMIC DNA]</scope>
    <source>
        <strain evidence="1 2">WSL</strain>
    </source>
</reference>
<dbReference type="Proteomes" id="UP000820818">
    <property type="component" value="Linkage Group LG5"/>
</dbReference>
<evidence type="ECO:0008006" key="3">
    <source>
        <dbReference type="Google" id="ProtNLM"/>
    </source>
</evidence>
<keyword evidence="2" id="KW-1185">Reference proteome</keyword>
<gene>
    <name evidence="1" type="ORF">GHT06_015153</name>
</gene>
<evidence type="ECO:0000313" key="2">
    <source>
        <dbReference type="Proteomes" id="UP000820818"/>
    </source>
</evidence>